<evidence type="ECO:0000256" key="7">
    <source>
        <dbReference type="RuleBase" id="RU363034"/>
    </source>
</evidence>
<dbReference type="PROSITE" id="PS00134">
    <property type="entry name" value="TRYPSIN_HIS"/>
    <property type="match status" value="1"/>
</dbReference>
<proteinExistence type="inferred from homology"/>
<evidence type="ECO:0000259" key="8">
    <source>
        <dbReference type="PROSITE" id="PS50240"/>
    </source>
</evidence>
<evidence type="ECO:0000256" key="3">
    <source>
        <dbReference type="ARBA" id="ARBA00022670"/>
    </source>
</evidence>
<dbReference type="FunFam" id="2.40.10.10:FF:000036">
    <property type="entry name" value="Trypsin beta"/>
    <property type="match status" value="1"/>
</dbReference>
<keyword evidence="10" id="KW-1185">Reference proteome</keyword>
<dbReference type="InterPro" id="IPR033116">
    <property type="entry name" value="TRYPSIN_SER"/>
</dbReference>
<dbReference type="PANTHER" id="PTHR24276:SF96">
    <property type="entry name" value="PEPTIDASE S1 DOMAIN-CONTAINING PROTEIN"/>
    <property type="match status" value="1"/>
</dbReference>
<dbReference type="GO" id="GO:0006508">
    <property type="term" value="P:proteolysis"/>
    <property type="evidence" value="ECO:0007669"/>
    <property type="project" value="UniProtKB-KW"/>
</dbReference>
<dbReference type="PRINTS" id="PR00722">
    <property type="entry name" value="CHYMOTRYPSIN"/>
</dbReference>
<dbReference type="InterPro" id="IPR050430">
    <property type="entry name" value="Peptidase_S1"/>
</dbReference>
<dbReference type="PROSITE" id="PS50240">
    <property type="entry name" value="TRYPSIN_DOM"/>
    <property type="match status" value="1"/>
</dbReference>
<dbReference type="EMBL" id="CAJNRD030001120">
    <property type="protein sequence ID" value="CAG5093641.1"/>
    <property type="molecule type" value="Genomic_DNA"/>
</dbReference>
<comment type="caution">
    <text evidence="9">The sequence shown here is derived from an EMBL/GenBank/DDBJ whole genome shotgun (WGS) entry which is preliminary data.</text>
</comment>
<dbReference type="OrthoDB" id="6755574at2759"/>
<organism evidence="9 10">
    <name type="scientific">Cotesia congregata</name>
    <name type="common">Parasitoid wasp</name>
    <name type="synonym">Apanteles congregatus</name>
    <dbReference type="NCBI Taxonomy" id="51543"/>
    <lineage>
        <taxon>Eukaryota</taxon>
        <taxon>Metazoa</taxon>
        <taxon>Ecdysozoa</taxon>
        <taxon>Arthropoda</taxon>
        <taxon>Hexapoda</taxon>
        <taxon>Insecta</taxon>
        <taxon>Pterygota</taxon>
        <taxon>Neoptera</taxon>
        <taxon>Endopterygota</taxon>
        <taxon>Hymenoptera</taxon>
        <taxon>Apocrita</taxon>
        <taxon>Ichneumonoidea</taxon>
        <taxon>Braconidae</taxon>
        <taxon>Microgastrinae</taxon>
        <taxon>Cotesia</taxon>
    </lineage>
</organism>
<evidence type="ECO:0000256" key="2">
    <source>
        <dbReference type="ARBA" id="ARBA00007664"/>
    </source>
</evidence>
<dbReference type="FunFam" id="2.40.10.10:FF:000068">
    <property type="entry name" value="transmembrane protease serine 2"/>
    <property type="match status" value="1"/>
</dbReference>
<dbReference type="Pfam" id="PF00089">
    <property type="entry name" value="Trypsin"/>
    <property type="match status" value="1"/>
</dbReference>
<dbReference type="CDD" id="cd00190">
    <property type="entry name" value="Tryp_SPc"/>
    <property type="match status" value="1"/>
</dbReference>
<dbReference type="GO" id="GO:0004252">
    <property type="term" value="F:serine-type endopeptidase activity"/>
    <property type="evidence" value="ECO:0007669"/>
    <property type="project" value="InterPro"/>
</dbReference>
<accession>A0A8J2HF89</accession>
<comment type="subcellular location">
    <subcellularLocation>
        <location evidence="1">Secreted</location>
        <location evidence="1">Extracellular space</location>
    </subcellularLocation>
</comment>
<dbReference type="PROSITE" id="PS00135">
    <property type="entry name" value="TRYPSIN_SER"/>
    <property type="match status" value="1"/>
</dbReference>
<keyword evidence="6" id="KW-1015">Disulfide bond</keyword>
<dbReference type="InterPro" id="IPR009003">
    <property type="entry name" value="Peptidase_S1_PA"/>
</dbReference>
<dbReference type="InterPro" id="IPR018114">
    <property type="entry name" value="TRYPSIN_HIS"/>
</dbReference>
<evidence type="ECO:0000313" key="10">
    <source>
        <dbReference type="Proteomes" id="UP000786811"/>
    </source>
</evidence>
<evidence type="ECO:0000256" key="4">
    <source>
        <dbReference type="ARBA" id="ARBA00022801"/>
    </source>
</evidence>
<sequence length="246" mass="26962">MLTIYGNEPSRIYGGENSKVGEHNFFVSLTEDERTFCGAAIIDDRHVITAAHCVANFTDIDVNNTAISINITDLQIGGQNYSIKKIFIHRNYNETDPASHNDVTICRTNETMQLGANQQKSVFALPIALASGPTESGKNVTVVGSGITESYPKYLSETLKKLSVKTLAISECQKYFEDKLWDGQICTISPIGKGTCLGDSGGPVVNSEGELVGIISWGMPCAIDYPDVHTNVSYFIDWITDIINYY</sequence>
<keyword evidence="4 7" id="KW-0378">Hydrolase</keyword>
<dbReference type="GO" id="GO:0005576">
    <property type="term" value="C:extracellular region"/>
    <property type="evidence" value="ECO:0007669"/>
    <property type="project" value="UniProtKB-SubCell"/>
</dbReference>
<dbReference type="SUPFAM" id="SSF50494">
    <property type="entry name" value="Trypsin-like serine proteases"/>
    <property type="match status" value="1"/>
</dbReference>
<dbReference type="InterPro" id="IPR001314">
    <property type="entry name" value="Peptidase_S1A"/>
</dbReference>
<evidence type="ECO:0000256" key="6">
    <source>
        <dbReference type="ARBA" id="ARBA00023157"/>
    </source>
</evidence>
<dbReference type="Proteomes" id="UP000786811">
    <property type="component" value="Unassembled WGS sequence"/>
</dbReference>
<reference evidence="9" key="1">
    <citation type="submission" date="2021-04" db="EMBL/GenBank/DDBJ databases">
        <authorList>
            <person name="Chebbi M.A.C M."/>
        </authorList>
    </citation>
    <scope>NUCLEOTIDE SEQUENCE</scope>
</reference>
<evidence type="ECO:0000313" key="9">
    <source>
        <dbReference type="EMBL" id="CAG5093641.1"/>
    </source>
</evidence>
<keyword evidence="5 7" id="KW-0720">Serine protease</keyword>
<dbReference type="InterPro" id="IPR043504">
    <property type="entry name" value="Peptidase_S1_PA_chymotrypsin"/>
</dbReference>
<dbReference type="InterPro" id="IPR001254">
    <property type="entry name" value="Trypsin_dom"/>
</dbReference>
<evidence type="ECO:0000256" key="1">
    <source>
        <dbReference type="ARBA" id="ARBA00004239"/>
    </source>
</evidence>
<dbReference type="Gene3D" id="2.40.10.10">
    <property type="entry name" value="Trypsin-like serine proteases"/>
    <property type="match status" value="1"/>
</dbReference>
<comment type="similarity">
    <text evidence="2">Belongs to the peptidase S1 family.</text>
</comment>
<protein>
    <submittedName>
        <fullName evidence="9">Trypsin-like</fullName>
    </submittedName>
</protein>
<name>A0A8J2HF89_COTCN</name>
<dbReference type="AlphaFoldDB" id="A0A8J2HF89"/>
<feature type="domain" description="Peptidase S1" evidence="8">
    <location>
        <begin position="12"/>
        <end position="244"/>
    </location>
</feature>
<evidence type="ECO:0000256" key="5">
    <source>
        <dbReference type="ARBA" id="ARBA00022825"/>
    </source>
</evidence>
<dbReference type="PANTHER" id="PTHR24276">
    <property type="entry name" value="POLYSERASE-RELATED"/>
    <property type="match status" value="1"/>
</dbReference>
<keyword evidence="3 7" id="KW-0645">Protease</keyword>
<gene>
    <name evidence="9" type="ORF">HICCMSTLAB_LOCUS6976</name>
</gene>
<dbReference type="SMART" id="SM00020">
    <property type="entry name" value="Tryp_SPc"/>
    <property type="match status" value="1"/>
</dbReference>